<evidence type="ECO:0000256" key="1">
    <source>
        <dbReference type="SAM" id="SignalP"/>
    </source>
</evidence>
<dbReference type="Proteomes" id="UP001149090">
    <property type="component" value="Unassembled WGS sequence"/>
</dbReference>
<dbReference type="AlphaFoldDB" id="A0A9Q0L5W5"/>
<dbReference type="EMBL" id="JAPDFW010000136">
    <property type="protein sequence ID" value="KAJ5066756.1"/>
    <property type="molecule type" value="Genomic_DNA"/>
</dbReference>
<gene>
    <name evidence="2" type="ORF">M0811_03100</name>
</gene>
<protein>
    <submittedName>
        <fullName evidence="2">Uncharacterized protein</fullName>
    </submittedName>
</protein>
<accession>A0A9Q0L5W5</accession>
<evidence type="ECO:0000313" key="2">
    <source>
        <dbReference type="EMBL" id="KAJ5066756.1"/>
    </source>
</evidence>
<proteinExistence type="predicted"/>
<organism evidence="2 3">
    <name type="scientific">Anaeramoeba ignava</name>
    <name type="common">Anaerobic marine amoeba</name>
    <dbReference type="NCBI Taxonomy" id="1746090"/>
    <lineage>
        <taxon>Eukaryota</taxon>
        <taxon>Metamonada</taxon>
        <taxon>Anaeramoebidae</taxon>
        <taxon>Anaeramoeba</taxon>
    </lineage>
</organism>
<sequence length="314" mass="35013">MKLILFILFLIIFKSTESEGCYRYSNCKDCFEYGCGLWCEYIFDVGICLESSEESCTGRKVNISSGCRDDELTCYMWGCEDCQSSTNQRCRWCDWGNGFGLCFDEDQNIDGKICPFSKIVDRDVNFDCSYGCSNFLGCGECNNNMGCVWCEGNASVGCLSQESCSNPLSCINCSTLSECGNCLSQTCDYYQNMSGIWTTNGIIYEGVCQSITEDPPNGLVKINDSSQCIFQDECSKISNCTKCLNSQNCGWCLNSGESDVENGFCENQLNIINTPPICPIICDSCDENNDDSFGFILIPKLSIISSFLFIFIFF</sequence>
<comment type="caution">
    <text evidence="2">The sequence shown here is derived from an EMBL/GenBank/DDBJ whole genome shotgun (WGS) entry which is preliminary data.</text>
</comment>
<feature type="chain" id="PRO_5040279162" evidence="1">
    <location>
        <begin position="19"/>
        <end position="314"/>
    </location>
</feature>
<keyword evidence="1" id="KW-0732">Signal</keyword>
<evidence type="ECO:0000313" key="3">
    <source>
        <dbReference type="Proteomes" id="UP001149090"/>
    </source>
</evidence>
<feature type="signal peptide" evidence="1">
    <location>
        <begin position="1"/>
        <end position="18"/>
    </location>
</feature>
<name>A0A9Q0L5W5_ANAIG</name>
<dbReference type="OMA" id="NEEKQCK"/>
<reference evidence="2" key="1">
    <citation type="submission" date="2022-10" db="EMBL/GenBank/DDBJ databases">
        <title>Novel sulphate-reducing endosymbionts in the free-living metamonad Anaeramoeba.</title>
        <authorList>
            <person name="Jerlstrom-Hultqvist J."/>
            <person name="Cepicka I."/>
            <person name="Gallot-Lavallee L."/>
            <person name="Salas-Leiva D."/>
            <person name="Curtis B.A."/>
            <person name="Zahonova K."/>
            <person name="Pipaliya S."/>
            <person name="Dacks J."/>
            <person name="Roger A.J."/>
        </authorList>
    </citation>
    <scope>NUCLEOTIDE SEQUENCE</scope>
    <source>
        <strain evidence="2">BMAN</strain>
    </source>
</reference>
<keyword evidence="3" id="KW-1185">Reference proteome</keyword>